<gene>
    <name evidence="2" type="ORF">BRADI_3g43552v3</name>
</gene>
<organism evidence="2">
    <name type="scientific">Brachypodium distachyon</name>
    <name type="common">Purple false brome</name>
    <name type="synonym">Trachynia distachya</name>
    <dbReference type="NCBI Taxonomy" id="15368"/>
    <lineage>
        <taxon>Eukaryota</taxon>
        <taxon>Viridiplantae</taxon>
        <taxon>Streptophyta</taxon>
        <taxon>Embryophyta</taxon>
        <taxon>Tracheophyta</taxon>
        <taxon>Spermatophyta</taxon>
        <taxon>Magnoliopsida</taxon>
        <taxon>Liliopsida</taxon>
        <taxon>Poales</taxon>
        <taxon>Poaceae</taxon>
        <taxon>BOP clade</taxon>
        <taxon>Pooideae</taxon>
        <taxon>Stipodae</taxon>
        <taxon>Brachypodieae</taxon>
        <taxon>Brachypodium</taxon>
    </lineage>
</organism>
<keyword evidence="4" id="KW-1185">Reference proteome</keyword>
<dbReference type="InParanoid" id="A0A2K2D2W9"/>
<reference evidence="2 3" key="1">
    <citation type="journal article" date="2010" name="Nature">
        <title>Genome sequencing and analysis of the model grass Brachypodium distachyon.</title>
        <authorList>
            <consortium name="International Brachypodium Initiative"/>
        </authorList>
    </citation>
    <scope>NUCLEOTIDE SEQUENCE [LARGE SCALE GENOMIC DNA]</scope>
    <source>
        <strain evidence="2 3">Bd21</strain>
    </source>
</reference>
<evidence type="ECO:0000313" key="3">
    <source>
        <dbReference type="EnsemblPlants" id="PNT68637"/>
    </source>
</evidence>
<protein>
    <submittedName>
        <fullName evidence="2 3">Uncharacterized protein</fullName>
    </submittedName>
</protein>
<name>A0A2K2D2W9_BRADI</name>
<evidence type="ECO:0000313" key="4">
    <source>
        <dbReference type="Proteomes" id="UP000008810"/>
    </source>
</evidence>
<feature type="region of interest" description="Disordered" evidence="1">
    <location>
        <begin position="97"/>
        <end position="124"/>
    </location>
</feature>
<dbReference type="AlphaFoldDB" id="A0A2K2D2W9"/>
<dbReference type="EnsemblPlants" id="PNT68637">
    <property type="protein sequence ID" value="PNT68637"/>
    <property type="gene ID" value="BRADI_3g43552v3"/>
</dbReference>
<reference evidence="2" key="2">
    <citation type="submission" date="2017-06" db="EMBL/GenBank/DDBJ databases">
        <title>WGS assembly of Brachypodium distachyon.</title>
        <authorList>
            <consortium name="The International Brachypodium Initiative"/>
            <person name="Lucas S."/>
            <person name="Harmon-Smith M."/>
            <person name="Lail K."/>
            <person name="Tice H."/>
            <person name="Grimwood J."/>
            <person name="Bruce D."/>
            <person name="Barry K."/>
            <person name="Shu S."/>
            <person name="Lindquist E."/>
            <person name="Wang M."/>
            <person name="Pitluck S."/>
            <person name="Vogel J.P."/>
            <person name="Garvin D.F."/>
            <person name="Mockler T.C."/>
            <person name="Schmutz J."/>
            <person name="Rokhsar D."/>
            <person name="Bevan M.W."/>
        </authorList>
    </citation>
    <scope>NUCLEOTIDE SEQUENCE</scope>
    <source>
        <strain evidence="2">Bd21</strain>
    </source>
</reference>
<feature type="compositionally biased region" description="Polar residues" evidence="1">
    <location>
        <begin position="97"/>
        <end position="106"/>
    </location>
</feature>
<dbReference type="EMBL" id="CM000882">
    <property type="protein sequence ID" value="PNT68637.1"/>
    <property type="molecule type" value="Genomic_DNA"/>
</dbReference>
<reference evidence="3" key="3">
    <citation type="submission" date="2018-08" db="UniProtKB">
        <authorList>
            <consortium name="EnsemblPlants"/>
        </authorList>
    </citation>
    <scope>IDENTIFICATION</scope>
    <source>
        <strain evidence="3">cv. Bd21</strain>
    </source>
</reference>
<accession>A0A2K2D2W9</accession>
<dbReference type="Proteomes" id="UP000008810">
    <property type="component" value="Chromosome 3"/>
</dbReference>
<evidence type="ECO:0000313" key="2">
    <source>
        <dbReference type="EMBL" id="PNT68637.1"/>
    </source>
</evidence>
<sequence length="241" mass="26240">MTAMEFALPPQTTAFMPSRCVFSTPTASRYAAARGGRSTAARVKGWSTRTAVVLSCRRMTRPSVKPTILWRRSSGRRARMRLSVRVWKKAITQASSARTASPSLSGTHALGRTRPIMSSDRDAQPPVARARRLLGASGCGAEVHSFCASLTSRPEQKEATSSPFCTDPSNSACGDLHLLRPVPVRAVPQLYGPTLPLRLGLRESIRAPVVFVVGRANQRIRLVKSLDCRARIVENSESLKS</sequence>
<proteinExistence type="predicted"/>
<evidence type="ECO:0000256" key="1">
    <source>
        <dbReference type="SAM" id="MobiDB-lite"/>
    </source>
</evidence>
<dbReference type="Gramene" id="PNT68637">
    <property type="protein sequence ID" value="PNT68637"/>
    <property type="gene ID" value="BRADI_3g43552v3"/>
</dbReference>